<sequence length="348" mass="38408">MRVVQVGTGKMSVFTMRYVRERGGEIVGAYVRRSAVGKDISELIGCEKTGVIIEKREDMDASLKRLKPDIAIVTTRSLIKELYEDLEVLARNHVNVVTICEEAFYPWDSNPIYAKKIDELAKKYGVTITGSGYQDVSWGSMVTALCATSASIKKIHGISSYNIEDYGLATASMHGSGLTMKEFEKEILEVNNVSEEKMKELISEANFLPGYMFPVNGWIASALELHPTKITQSAEATTHSTDLYSDTLKKTIPAGDATGLKTTVTTETEEGIVIVTECIGKVFAADEIDVNEWIIEGEPNMRFVMEKPATAEMTCACAVNRLPDIIAAEPGFVTTDKMPNLKFVRTFK</sequence>
<evidence type="ECO:0000313" key="2">
    <source>
        <dbReference type="EMBL" id="EFE29154.2"/>
    </source>
</evidence>
<dbReference type="InterPro" id="IPR036291">
    <property type="entry name" value="NAD(P)-bd_dom_sf"/>
</dbReference>
<dbReference type="InterPro" id="IPR045760">
    <property type="entry name" value="DAP_DH_C"/>
</dbReference>
<dbReference type="eggNOG" id="COG3804">
    <property type="taxonomic scope" value="Bacteria"/>
</dbReference>
<dbReference type="Pfam" id="PF19328">
    <property type="entry name" value="DAP_DH_C"/>
    <property type="match status" value="1"/>
</dbReference>
<dbReference type="SUPFAM" id="SSF51735">
    <property type="entry name" value="NAD(P)-binding Rossmann-fold domains"/>
    <property type="match status" value="1"/>
</dbReference>
<keyword evidence="3" id="KW-1185">Reference proteome</keyword>
<dbReference type="KEGG" id="faa:HMPREF0389_01077"/>
<dbReference type="CDD" id="cd24146">
    <property type="entry name" value="nat-AmDH_N_like"/>
    <property type="match status" value="1"/>
</dbReference>
<evidence type="ECO:0000259" key="1">
    <source>
        <dbReference type="Pfam" id="PF19328"/>
    </source>
</evidence>
<evidence type="ECO:0000313" key="3">
    <source>
        <dbReference type="Proteomes" id="UP000007468"/>
    </source>
</evidence>
<dbReference type="Proteomes" id="UP000007468">
    <property type="component" value="Chromosome"/>
</dbReference>
<dbReference type="HOGENOM" id="CLU_050509_1_0_9"/>
<feature type="domain" description="2,4-diaminopentanoate dehydrogenase C-terminal" evidence="1">
    <location>
        <begin position="140"/>
        <end position="339"/>
    </location>
</feature>
<dbReference type="EMBL" id="CP002390">
    <property type="protein sequence ID" value="EFE29154.2"/>
    <property type="molecule type" value="Genomic_DNA"/>
</dbReference>
<reference evidence="3" key="1">
    <citation type="submission" date="2010-12" db="EMBL/GenBank/DDBJ databases">
        <title>The genome sequence of Filifactor alocis strain ATCC 35896.</title>
        <authorList>
            <consortium name="The Broad Institute Genome Sequencing Platform"/>
            <person name="Ward D."/>
            <person name="Earl A."/>
            <person name="Feldgarden M."/>
            <person name="Young S.K."/>
            <person name="Gargeya S."/>
            <person name="Zeng Q."/>
            <person name="Alvarado L."/>
            <person name="Berlin A."/>
            <person name="Bochicchio J."/>
            <person name="Chapman S.B."/>
            <person name="Chen Z."/>
            <person name="Freedman E."/>
            <person name="Gellesch M."/>
            <person name="Goldberg J."/>
            <person name="Griggs A."/>
            <person name="Gujja S."/>
            <person name="Heilman E."/>
            <person name="Heiman D."/>
            <person name="Howarth C."/>
            <person name="Mehta T."/>
            <person name="Neiman D."/>
            <person name="Pearson M."/>
            <person name="Roberts A."/>
            <person name="Saif S."/>
            <person name="Shea T."/>
            <person name="Shenoy N."/>
            <person name="Sisk P."/>
            <person name="Stolte C."/>
            <person name="Sykes S."/>
            <person name="White J."/>
            <person name="Yandava C."/>
            <person name="Izard J."/>
            <person name="Blanton J.M."/>
            <person name="Baranova O.V."/>
            <person name="Tanner A.C."/>
            <person name="Dewhirst F.E."/>
            <person name="Haas B."/>
            <person name="Nusbaum C."/>
            <person name="Birren B."/>
        </authorList>
    </citation>
    <scope>NUCLEOTIDE SEQUENCE [LARGE SCALE GENOMIC DNA]</scope>
    <source>
        <strain evidence="3">ATCC 35896 / D40 B5</strain>
    </source>
</reference>
<dbReference type="AlphaFoldDB" id="D6GQV1"/>
<name>D6GQV1_FILAD</name>
<accession>D6GQV1</accession>
<protein>
    <recommendedName>
        <fullName evidence="1">2,4-diaminopentanoate dehydrogenase C-terminal domain-containing protein</fullName>
    </recommendedName>
</protein>
<proteinExistence type="predicted"/>
<dbReference type="Gene3D" id="3.40.50.720">
    <property type="entry name" value="NAD(P)-binding Rossmann-like Domain"/>
    <property type="match status" value="1"/>
</dbReference>
<organism evidence="2 3">
    <name type="scientific">Filifactor alocis (strain ATCC 35896 / CCUG 47790 / D40 B5)</name>
    <name type="common">Fusobacterium alocis</name>
    <dbReference type="NCBI Taxonomy" id="546269"/>
    <lineage>
        <taxon>Bacteria</taxon>
        <taxon>Bacillati</taxon>
        <taxon>Bacillota</taxon>
        <taxon>Clostridia</taxon>
        <taxon>Peptostreptococcales</taxon>
        <taxon>Filifactoraceae</taxon>
        <taxon>Filifactor</taxon>
    </lineage>
</organism>
<dbReference type="RefSeq" id="WP_014263064.1">
    <property type="nucleotide sequence ID" value="NC_016630.1"/>
</dbReference>
<dbReference type="OrthoDB" id="9767616at2"/>
<gene>
    <name evidence="2" type="ordered locus">HMPREF0389_01077</name>
</gene>